<dbReference type="PANTHER" id="PTHR12526">
    <property type="entry name" value="GLYCOSYLTRANSFERASE"/>
    <property type="match status" value="1"/>
</dbReference>
<keyword evidence="2 5" id="KW-0808">Transferase</keyword>
<evidence type="ECO:0000313" key="6">
    <source>
        <dbReference type="Proteomes" id="UP000248966"/>
    </source>
</evidence>
<evidence type="ECO:0000259" key="4">
    <source>
        <dbReference type="Pfam" id="PF13439"/>
    </source>
</evidence>
<proteinExistence type="predicted"/>
<dbReference type="InterPro" id="IPR001296">
    <property type="entry name" value="Glyco_trans_1"/>
</dbReference>
<dbReference type="Gene3D" id="3.40.50.2000">
    <property type="entry name" value="Glycogen Phosphorylase B"/>
    <property type="match status" value="2"/>
</dbReference>
<keyword evidence="1" id="KW-0328">Glycosyltransferase</keyword>
<dbReference type="Pfam" id="PF13439">
    <property type="entry name" value="Glyco_transf_4"/>
    <property type="match status" value="1"/>
</dbReference>
<name>A0A328N763_9ACTN</name>
<comment type="caution">
    <text evidence="5">The sequence shown here is derived from an EMBL/GenBank/DDBJ whole genome shotgun (WGS) entry which is preliminary data.</text>
</comment>
<feature type="domain" description="Glycosyl transferase family 1" evidence="3">
    <location>
        <begin position="198"/>
        <end position="354"/>
    </location>
</feature>
<protein>
    <submittedName>
        <fullName evidence="5">Exopolysaccharide phosphotransferase</fullName>
    </submittedName>
</protein>
<dbReference type="InterPro" id="IPR028098">
    <property type="entry name" value="Glyco_trans_4-like_N"/>
</dbReference>
<dbReference type="Pfam" id="PF00534">
    <property type="entry name" value="Glycos_transf_1"/>
    <property type="match status" value="1"/>
</dbReference>
<accession>A0A328N763</accession>
<dbReference type="RefSeq" id="WP_112584976.1">
    <property type="nucleotide sequence ID" value="NZ_PYAA01000023.1"/>
</dbReference>
<sequence>MKFAFLIHNMYGVGGTNRAVLNLATALVGRGHGVEIVSVFRRTDEPMFAIDDRIALVPLLDTRPGRPDRADPRLREPSLLVPKSEEFHTQYSRLTDERMIDYLRSTGADVIVGTRPGINMVVARHGPDHAVRVAQEHMTQDLIDDVLKEEIRLSYDRIDLAFTVTEADAAAFRSGNPVPHTRVVALPNSVPQPTVPLADGTNRIVVSAGRLDPIKRYDRLIAAFARVSGDHPGWKLRIYGDGPQRPALVAQIRELGMSDQVQLMGRREDMSTEWVKGSIAAVSSERESFGMTIVEAMRLGLPVVSTDCPVGPREIIQHGVDGLLVPMDDIDAYASALRTLMHDDDLRAGLARQALANAARFDPDTLADSFARQCDAVLVERGPALGRPERAARSGKGPRTGRSVLARSGELVREPDLVRLLGDPVLRGIAGSDLARRASLGALVRLSRIRQARATSARLQKAIRRRAAAPAAGPTVDCQVLPDHGLSLSIDAPDLAAGAHLLLRDRDNGHKVRVPLEAQDDGVRQVAVLPADALPEGRWNAYLQPLTGARLRLCPARIDTRVLAGGHRPADDPAGVHVVRSHLPYRTADGFLAVRSWVRAEHAEVRRIALSGERVSIEAVWCGSGIPEQAVLHRRGHHECAVSVPVVRTRSGHLRIDVAVDELAAHRLGRYEDWDLWLRQVGTDREVRLGLLVDDIVDKKLVYNYPEIYLVDDPGLDLVEEDPAPLLRVRPYYTRDSELSIVVVDRP</sequence>
<dbReference type="GO" id="GO:0016757">
    <property type="term" value="F:glycosyltransferase activity"/>
    <property type="evidence" value="ECO:0007669"/>
    <property type="project" value="UniProtKB-KW"/>
</dbReference>
<dbReference type="AlphaFoldDB" id="A0A328N763"/>
<reference evidence="5 6" key="1">
    <citation type="submission" date="2018-03" db="EMBL/GenBank/DDBJ databases">
        <title>Defining the species Micromonospora saelicesensis and Micromonospora noduli under the framework of genomics.</title>
        <authorList>
            <person name="Riesco R."/>
            <person name="Trujillo M.E."/>
        </authorList>
    </citation>
    <scope>NUCLEOTIDE SEQUENCE [LARGE SCALE GENOMIC DNA]</scope>
    <source>
        <strain evidence="5 6">LAH08</strain>
    </source>
</reference>
<feature type="domain" description="Glycosyltransferase subfamily 4-like N-terminal" evidence="4">
    <location>
        <begin position="13"/>
        <end position="190"/>
    </location>
</feature>
<evidence type="ECO:0000256" key="2">
    <source>
        <dbReference type="ARBA" id="ARBA00022679"/>
    </source>
</evidence>
<gene>
    <name evidence="5" type="ORF">LAH08_03691</name>
</gene>
<dbReference type="PANTHER" id="PTHR12526:SF627">
    <property type="entry name" value="D-RHAMNOSYLTRANSFERASE WBPZ"/>
    <property type="match status" value="1"/>
</dbReference>
<evidence type="ECO:0000313" key="5">
    <source>
        <dbReference type="EMBL" id="RAN98959.1"/>
    </source>
</evidence>
<organism evidence="5 6">
    <name type="scientific">Micromonospora noduli</name>
    <dbReference type="NCBI Taxonomy" id="709876"/>
    <lineage>
        <taxon>Bacteria</taxon>
        <taxon>Bacillati</taxon>
        <taxon>Actinomycetota</taxon>
        <taxon>Actinomycetes</taxon>
        <taxon>Micromonosporales</taxon>
        <taxon>Micromonosporaceae</taxon>
        <taxon>Micromonospora</taxon>
    </lineage>
</organism>
<dbReference type="CDD" id="cd03820">
    <property type="entry name" value="GT4_AmsD-like"/>
    <property type="match status" value="1"/>
</dbReference>
<dbReference type="Proteomes" id="UP000248966">
    <property type="component" value="Unassembled WGS sequence"/>
</dbReference>
<evidence type="ECO:0000256" key="1">
    <source>
        <dbReference type="ARBA" id="ARBA00022676"/>
    </source>
</evidence>
<dbReference type="EMBL" id="PYAA01000023">
    <property type="protein sequence ID" value="RAN98959.1"/>
    <property type="molecule type" value="Genomic_DNA"/>
</dbReference>
<dbReference type="SUPFAM" id="SSF53756">
    <property type="entry name" value="UDP-Glycosyltransferase/glycogen phosphorylase"/>
    <property type="match status" value="1"/>
</dbReference>
<evidence type="ECO:0000259" key="3">
    <source>
        <dbReference type="Pfam" id="PF00534"/>
    </source>
</evidence>